<evidence type="ECO:0000313" key="1">
    <source>
        <dbReference type="EMBL" id="GFZ18358.1"/>
    </source>
</evidence>
<gene>
    <name evidence="1" type="ORF">Acr_27g0000970</name>
</gene>
<proteinExistence type="predicted"/>
<organism evidence="1 2">
    <name type="scientific">Actinidia rufa</name>
    <dbReference type="NCBI Taxonomy" id="165716"/>
    <lineage>
        <taxon>Eukaryota</taxon>
        <taxon>Viridiplantae</taxon>
        <taxon>Streptophyta</taxon>
        <taxon>Embryophyta</taxon>
        <taxon>Tracheophyta</taxon>
        <taxon>Spermatophyta</taxon>
        <taxon>Magnoliopsida</taxon>
        <taxon>eudicotyledons</taxon>
        <taxon>Gunneridae</taxon>
        <taxon>Pentapetalae</taxon>
        <taxon>asterids</taxon>
        <taxon>Ericales</taxon>
        <taxon>Actinidiaceae</taxon>
        <taxon>Actinidia</taxon>
    </lineage>
</organism>
<name>A0A7J0H5R4_9ERIC</name>
<dbReference type="Proteomes" id="UP000585474">
    <property type="component" value="Unassembled WGS sequence"/>
</dbReference>
<evidence type="ECO:0000313" key="2">
    <source>
        <dbReference type="Proteomes" id="UP000585474"/>
    </source>
</evidence>
<sequence length="213" mass="23940">MSSPCPSPRPLSRQWARSKIPRLPEGFISIRLLLGHITYHHGTFSIWHSSIFTSISPEFPSILSCLRITSYSPHTALHSPTIKGRSPIIERSPEQLLRSSTEATSNFDCWRLLPQPSTRSPLENQAHPMASNKQTPSLEGLHCEMHEIAEQIKIMNENNALLIQRLTTNNPPPPAVLVPKEVDRSRRFGGSGDQACSFRRERSLVPFKSRSSS</sequence>
<dbReference type="EMBL" id="BJWL01000027">
    <property type="protein sequence ID" value="GFZ18358.1"/>
    <property type="molecule type" value="Genomic_DNA"/>
</dbReference>
<reference evidence="1 2" key="1">
    <citation type="submission" date="2019-07" db="EMBL/GenBank/DDBJ databases">
        <title>De Novo Assembly of kiwifruit Actinidia rufa.</title>
        <authorList>
            <person name="Sugita-Konishi S."/>
            <person name="Sato K."/>
            <person name="Mori E."/>
            <person name="Abe Y."/>
            <person name="Kisaki G."/>
            <person name="Hamano K."/>
            <person name="Suezawa K."/>
            <person name="Otani M."/>
            <person name="Fukuda T."/>
            <person name="Manabe T."/>
            <person name="Gomi K."/>
            <person name="Tabuchi M."/>
            <person name="Akimitsu K."/>
            <person name="Kataoka I."/>
        </authorList>
    </citation>
    <scope>NUCLEOTIDE SEQUENCE [LARGE SCALE GENOMIC DNA]</scope>
    <source>
        <strain evidence="2">cv. Fuchu</strain>
    </source>
</reference>
<dbReference type="AlphaFoldDB" id="A0A7J0H5R4"/>
<accession>A0A7J0H5R4</accession>
<comment type="caution">
    <text evidence="1">The sequence shown here is derived from an EMBL/GenBank/DDBJ whole genome shotgun (WGS) entry which is preliminary data.</text>
</comment>
<protein>
    <submittedName>
        <fullName evidence="1">Uncharacterized protein</fullName>
    </submittedName>
</protein>
<keyword evidence="2" id="KW-1185">Reference proteome</keyword>